<dbReference type="SMART" id="SM00228">
    <property type="entry name" value="PDZ"/>
    <property type="match status" value="1"/>
</dbReference>
<protein>
    <recommendedName>
        <fullName evidence="2">PDZ domain-containing protein</fullName>
    </recommendedName>
</protein>
<feature type="region of interest" description="Disordered" evidence="1">
    <location>
        <begin position="343"/>
        <end position="362"/>
    </location>
</feature>
<evidence type="ECO:0000313" key="4">
    <source>
        <dbReference type="Proteomes" id="UP000230731"/>
    </source>
</evidence>
<dbReference type="Proteomes" id="UP000230731">
    <property type="component" value="Unassembled WGS sequence"/>
</dbReference>
<dbReference type="SUPFAM" id="SSF50494">
    <property type="entry name" value="Trypsin-like serine proteases"/>
    <property type="match status" value="1"/>
</dbReference>
<comment type="caution">
    <text evidence="3">The sequence shown here is derived from an EMBL/GenBank/DDBJ whole genome shotgun (WGS) entry which is preliminary data.</text>
</comment>
<dbReference type="InterPro" id="IPR001478">
    <property type="entry name" value="PDZ"/>
</dbReference>
<evidence type="ECO:0000259" key="2">
    <source>
        <dbReference type="SMART" id="SM00228"/>
    </source>
</evidence>
<evidence type="ECO:0000313" key="3">
    <source>
        <dbReference type="EMBL" id="PIT98457.1"/>
    </source>
</evidence>
<accession>A0A2M6X0C0</accession>
<name>A0A2M6X0C0_9BACT</name>
<dbReference type="SUPFAM" id="SSF50156">
    <property type="entry name" value="PDZ domain-like"/>
    <property type="match status" value="1"/>
</dbReference>
<dbReference type="Pfam" id="PF17820">
    <property type="entry name" value="PDZ_6"/>
    <property type="match status" value="1"/>
</dbReference>
<dbReference type="InterPro" id="IPR036034">
    <property type="entry name" value="PDZ_sf"/>
</dbReference>
<feature type="domain" description="PDZ" evidence="2">
    <location>
        <begin position="261"/>
        <end position="338"/>
    </location>
</feature>
<dbReference type="AlphaFoldDB" id="A0A2M6X0C0"/>
<dbReference type="Gene3D" id="2.30.42.10">
    <property type="match status" value="1"/>
</dbReference>
<evidence type="ECO:0000256" key="1">
    <source>
        <dbReference type="SAM" id="MobiDB-lite"/>
    </source>
</evidence>
<proteinExistence type="predicted"/>
<gene>
    <name evidence="3" type="ORF">COT71_00595</name>
</gene>
<organism evidence="3 4">
    <name type="scientific">Candidatus Andersenbacteria bacterium CG10_big_fil_rev_8_21_14_0_10_54_11</name>
    <dbReference type="NCBI Taxonomy" id="1974485"/>
    <lineage>
        <taxon>Bacteria</taxon>
        <taxon>Candidatus Anderseniibacteriota</taxon>
    </lineage>
</organism>
<reference evidence="4" key="1">
    <citation type="submission" date="2017-09" db="EMBL/GenBank/DDBJ databases">
        <title>Depth-based differentiation of microbial function through sediment-hosted aquifers and enrichment of novel symbionts in the deep terrestrial subsurface.</title>
        <authorList>
            <person name="Probst A.J."/>
            <person name="Ladd B."/>
            <person name="Jarett J.K."/>
            <person name="Geller-Mcgrath D.E."/>
            <person name="Sieber C.M.K."/>
            <person name="Emerson J.B."/>
            <person name="Anantharaman K."/>
            <person name="Thomas B.C."/>
            <person name="Malmstrom R."/>
            <person name="Stieglmeier M."/>
            <person name="Klingl A."/>
            <person name="Woyke T."/>
            <person name="Ryan C.M."/>
            <person name="Banfield J.F."/>
        </authorList>
    </citation>
    <scope>NUCLEOTIDE SEQUENCE [LARGE SCALE GENOMIC DNA]</scope>
</reference>
<feature type="compositionally biased region" description="Low complexity" evidence="1">
    <location>
        <begin position="345"/>
        <end position="362"/>
    </location>
</feature>
<dbReference type="InterPro" id="IPR009003">
    <property type="entry name" value="Peptidase_S1_PA"/>
</dbReference>
<dbReference type="InterPro" id="IPR041489">
    <property type="entry name" value="PDZ_6"/>
</dbReference>
<dbReference type="EMBL" id="PEZP01000006">
    <property type="protein sequence ID" value="PIT98457.1"/>
    <property type="molecule type" value="Genomic_DNA"/>
</dbReference>
<sequence length="362" mass="37834">MDMTSSDTPVIRVPLAWFAAGAVLILLLGMAGGILANQIWPPVAPPGNDQERIVPTVQQVTISPDTAAASSLALANRAVVHLAVRQGESWEPKATGTVLTNDGVIITPAVLKGEVAAIDYQGVAIPLDTVGVDSVYGLQYFRLRDGVLAPLDLRSDPLPVGWELLLAGRSLESPEPYAASFRVQEYALPPELGGFGPGVRRLVRGQPVPHSTLRGAPLLDSDGRLAAILLNPDAGLALTSEHIRESLQRLAAHTREQNLFADIGFTPVYRMTPAASSVAPRFVMAVETVAPHSPASGAGLQAGDLVIAIGGQDLAWDTDIPGLLAGQRPLVLTVQRDGTARSLNIPTSISTTPAPADASAAP</sequence>